<dbReference type="Proteomes" id="UP000813385">
    <property type="component" value="Unassembled WGS sequence"/>
</dbReference>
<keyword evidence="3" id="KW-1185">Reference proteome</keyword>
<sequence length="495" mass="55421">MREDNYWDPPLQRRDPTLVPVGPTPYLAGLACRESRFEMETVMTNPIRSAVNPQFFITHTGSVMMSDDGSDTRAFWIDWEHTVVHIGQDGRASNVLKLLDPCEVSLFKHVAFENGQLGLLVIGVSHVAGLCPQLTPSAKTALLYSARSVTDPARPEINDGEISSQDVHDEIHLSAFSQHALLHISSVAGLSNARVVVTRDLALRSNRSISRAARSWFDQQARIIASNYHFDTDGMFTLFPRLPAELRMQIWREALLAQAVWFITCRPAGAGHPAYVSMTPVGPAPYLAGLACRESRQEMKAVMDSPLITMSQTDRRKFWLSWDHTVLHVGQHWEEKPAWPLLHQTTWARVKHVALEIVLEDSLHDFASGLANLCPHVRTIIVHDRSPSCDIPEPSCIGCRRLGHSHVVSANLGDLDDPPSWAPPHLTPTAKTAALYADESLTDPEYPELSELGEERESVREFALFLFTCSHLRTTKDKEFQLPNMHLLSVSPEEY</sequence>
<dbReference type="AlphaFoldDB" id="A0A8K0TRL1"/>
<proteinExistence type="predicted"/>
<gene>
    <name evidence="2" type="ORF">B0T11DRAFT_293061</name>
</gene>
<reference evidence="2" key="1">
    <citation type="journal article" date="2021" name="Nat. Commun.">
        <title>Genetic determinants of endophytism in the Arabidopsis root mycobiome.</title>
        <authorList>
            <person name="Mesny F."/>
            <person name="Miyauchi S."/>
            <person name="Thiergart T."/>
            <person name="Pickel B."/>
            <person name="Atanasova L."/>
            <person name="Karlsson M."/>
            <person name="Huettel B."/>
            <person name="Barry K.W."/>
            <person name="Haridas S."/>
            <person name="Chen C."/>
            <person name="Bauer D."/>
            <person name="Andreopoulos W."/>
            <person name="Pangilinan J."/>
            <person name="LaButti K."/>
            <person name="Riley R."/>
            <person name="Lipzen A."/>
            <person name="Clum A."/>
            <person name="Drula E."/>
            <person name="Henrissat B."/>
            <person name="Kohler A."/>
            <person name="Grigoriev I.V."/>
            <person name="Martin F.M."/>
            <person name="Hacquard S."/>
        </authorList>
    </citation>
    <scope>NUCLEOTIDE SEQUENCE</scope>
    <source>
        <strain evidence="2">MPI-CAGE-AT-0016</strain>
    </source>
</reference>
<dbReference type="EMBL" id="JAGPXD010000001">
    <property type="protein sequence ID" value="KAH7375360.1"/>
    <property type="molecule type" value="Genomic_DNA"/>
</dbReference>
<evidence type="ECO:0000313" key="2">
    <source>
        <dbReference type="EMBL" id="KAH7375360.1"/>
    </source>
</evidence>
<protein>
    <recommendedName>
        <fullName evidence="1">2EXR domain-containing protein</fullName>
    </recommendedName>
</protein>
<accession>A0A8K0TRL1</accession>
<evidence type="ECO:0000259" key="1">
    <source>
        <dbReference type="Pfam" id="PF20150"/>
    </source>
</evidence>
<feature type="domain" description="2EXR" evidence="1">
    <location>
        <begin position="236"/>
        <end position="324"/>
    </location>
</feature>
<dbReference type="Pfam" id="PF20150">
    <property type="entry name" value="2EXR"/>
    <property type="match status" value="1"/>
</dbReference>
<dbReference type="InterPro" id="IPR045518">
    <property type="entry name" value="2EXR"/>
</dbReference>
<name>A0A8K0TRL1_9PEZI</name>
<organism evidence="2 3">
    <name type="scientific">Plectosphaerella cucumerina</name>
    <dbReference type="NCBI Taxonomy" id="40658"/>
    <lineage>
        <taxon>Eukaryota</taxon>
        <taxon>Fungi</taxon>
        <taxon>Dikarya</taxon>
        <taxon>Ascomycota</taxon>
        <taxon>Pezizomycotina</taxon>
        <taxon>Sordariomycetes</taxon>
        <taxon>Hypocreomycetidae</taxon>
        <taxon>Glomerellales</taxon>
        <taxon>Plectosphaerellaceae</taxon>
        <taxon>Plectosphaerella</taxon>
    </lineage>
</organism>
<evidence type="ECO:0000313" key="3">
    <source>
        <dbReference type="Proteomes" id="UP000813385"/>
    </source>
</evidence>
<dbReference type="PROSITE" id="PS51257">
    <property type="entry name" value="PROKAR_LIPOPROTEIN"/>
    <property type="match status" value="1"/>
</dbReference>
<comment type="caution">
    <text evidence="2">The sequence shown here is derived from an EMBL/GenBank/DDBJ whole genome shotgun (WGS) entry which is preliminary data.</text>
</comment>
<dbReference type="OrthoDB" id="3473305at2759"/>